<dbReference type="InterPro" id="IPR012340">
    <property type="entry name" value="NA-bd_OB-fold"/>
</dbReference>
<dbReference type="AlphaFoldDB" id="X1GF24"/>
<dbReference type="InterPro" id="IPR003029">
    <property type="entry name" value="S1_domain"/>
</dbReference>
<protein>
    <recommendedName>
        <fullName evidence="1">S1 motif domain-containing protein</fullName>
    </recommendedName>
</protein>
<dbReference type="GO" id="GO:0003676">
    <property type="term" value="F:nucleic acid binding"/>
    <property type="evidence" value="ECO:0007669"/>
    <property type="project" value="InterPro"/>
</dbReference>
<dbReference type="Gene3D" id="2.40.50.140">
    <property type="entry name" value="Nucleic acid-binding proteins"/>
    <property type="match status" value="1"/>
</dbReference>
<accession>X1GF24</accession>
<dbReference type="EMBL" id="BARU01012866">
    <property type="protein sequence ID" value="GAH31628.1"/>
    <property type="molecule type" value="Genomic_DNA"/>
</dbReference>
<gene>
    <name evidence="2" type="ORF">S03H2_23522</name>
</gene>
<name>X1GF24_9ZZZZ</name>
<evidence type="ECO:0000259" key="1">
    <source>
        <dbReference type="PROSITE" id="PS50126"/>
    </source>
</evidence>
<feature type="domain" description="S1 motif" evidence="1">
    <location>
        <begin position="65"/>
        <end position="98"/>
    </location>
</feature>
<proteinExistence type="predicted"/>
<comment type="caution">
    <text evidence="2">The sequence shown here is derived from an EMBL/GenBank/DDBJ whole genome shotgun (WGS) entry which is preliminary data.</text>
</comment>
<sequence>MTLLKYFVYPTRYDIRYTIYEKRKDVRTMELNKKNEVEKTENNSKEEMNEMINQSLEKFKKIKRGDIIKGQIMKVDEDGYLVDIKYKMEGHLPKTEKA</sequence>
<dbReference type="PROSITE" id="PS50126">
    <property type="entry name" value="S1"/>
    <property type="match status" value="1"/>
</dbReference>
<organism evidence="2">
    <name type="scientific">marine sediment metagenome</name>
    <dbReference type="NCBI Taxonomy" id="412755"/>
    <lineage>
        <taxon>unclassified sequences</taxon>
        <taxon>metagenomes</taxon>
        <taxon>ecological metagenomes</taxon>
    </lineage>
</organism>
<feature type="non-terminal residue" evidence="2">
    <location>
        <position position="98"/>
    </location>
</feature>
<evidence type="ECO:0000313" key="2">
    <source>
        <dbReference type="EMBL" id="GAH31628.1"/>
    </source>
</evidence>
<reference evidence="2" key="1">
    <citation type="journal article" date="2014" name="Front. Microbiol.">
        <title>High frequency of phylogenetically diverse reductive dehalogenase-homologous genes in deep subseafloor sedimentary metagenomes.</title>
        <authorList>
            <person name="Kawai M."/>
            <person name="Futagami T."/>
            <person name="Toyoda A."/>
            <person name="Takaki Y."/>
            <person name="Nishi S."/>
            <person name="Hori S."/>
            <person name="Arai W."/>
            <person name="Tsubouchi T."/>
            <person name="Morono Y."/>
            <person name="Uchiyama I."/>
            <person name="Ito T."/>
            <person name="Fujiyama A."/>
            <person name="Inagaki F."/>
            <person name="Takami H."/>
        </authorList>
    </citation>
    <scope>NUCLEOTIDE SEQUENCE</scope>
    <source>
        <strain evidence="2">Expedition CK06-06</strain>
    </source>
</reference>
<dbReference type="SUPFAM" id="SSF50249">
    <property type="entry name" value="Nucleic acid-binding proteins"/>
    <property type="match status" value="1"/>
</dbReference>